<dbReference type="STRING" id="1045855.DSC_08355"/>
<evidence type="ECO:0000259" key="2">
    <source>
        <dbReference type="Pfam" id="PF09361"/>
    </source>
</evidence>
<feature type="domain" description="Phasin" evidence="2">
    <location>
        <begin position="11"/>
        <end position="103"/>
    </location>
</feature>
<sequence length="159" mass="17278">MSINTDLPLNLHKANLELQLRLGRLLQENQRKWLELGSRALGESIAESSAELEQVLKTQDWQALAALPGETFWRQLQQRFGDSQAVTQIAVSAQTAFAAGLQEALQAWQKETAQALGGVADVNTFTSTVNGMLQQWNQFWPGATGAGQNRGAKGASSAE</sequence>
<dbReference type="HOGENOM" id="CLU_141506_0_0_6"/>
<evidence type="ECO:0000256" key="1">
    <source>
        <dbReference type="SAM" id="MobiDB-lite"/>
    </source>
</evidence>
<gene>
    <name evidence="3" type="ordered locus">DSC_08355</name>
</gene>
<dbReference type="AlphaFoldDB" id="G7UV42"/>
<name>G7UV42_PSEUP</name>
<dbReference type="KEGG" id="psd:DSC_08355"/>
<reference evidence="3 4" key="1">
    <citation type="journal article" date="2012" name="J. Bacteriol.">
        <title>Complete Genome Sequence of the BTEX-Degrading Bacterium Pseudoxanthomonas spadix BD-a59.</title>
        <authorList>
            <person name="Lee S.H."/>
            <person name="Jin H.M."/>
            <person name="Lee H.J."/>
            <person name="Kim J.M."/>
            <person name="Jeon C.O."/>
        </authorList>
    </citation>
    <scope>NUCLEOTIDE SEQUENCE [LARGE SCALE GENOMIC DNA]</scope>
    <source>
        <strain evidence="3 4">BD-a59</strain>
    </source>
</reference>
<organism evidence="3 4">
    <name type="scientific">Pseudoxanthomonas spadix (strain BD-a59)</name>
    <dbReference type="NCBI Taxonomy" id="1045855"/>
    <lineage>
        <taxon>Bacteria</taxon>
        <taxon>Pseudomonadati</taxon>
        <taxon>Pseudomonadota</taxon>
        <taxon>Gammaproteobacteria</taxon>
        <taxon>Lysobacterales</taxon>
        <taxon>Lysobacteraceae</taxon>
        <taxon>Pseudoxanthomonas</taxon>
    </lineage>
</organism>
<evidence type="ECO:0000313" key="3">
    <source>
        <dbReference type="EMBL" id="AER56322.1"/>
    </source>
</evidence>
<dbReference type="eggNOG" id="ENOG502ZB55">
    <property type="taxonomic scope" value="Bacteria"/>
</dbReference>
<dbReference type="EMBL" id="CP003093">
    <property type="protein sequence ID" value="AER56322.1"/>
    <property type="molecule type" value="Genomic_DNA"/>
</dbReference>
<keyword evidence="4" id="KW-1185">Reference proteome</keyword>
<feature type="region of interest" description="Disordered" evidence="1">
    <location>
        <begin position="140"/>
        <end position="159"/>
    </location>
</feature>
<dbReference type="Pfam" id="PF09361">
    <property type="entry name" value="Phasin_2"/>
    <property type="match status" value="1"/>
</dbReference>
<dbReference type="RefSeq" id="WP_014160498.1">
    <property type="nucleotide sequence ID" value="NC_016147.2"/>
</dbReference>
<dbReference type="InterPro" id="IPR018968">
    <property type="entry name" value="Phasin"/>
</dbReference>
<accession>G7UV42</accession>
<dbReference type="Proteomes" id="UP000005870">
    <property type="component" value="Chromosome"/>
</dbReference>
<dbReference type="OrthoDB" id="8266045at2"/>
<proteinExistence type="predicted"/>
<evidence type="ECO:0000313" key="4">
    <source>
        <dbReference type="Proteomes" id="UP000005870"/>
    </source>
</evidence>
<protein>
    <recommendedName>
        <fullName evidence="2">Phasin domain-containing protein</fullName>
    </recommendedName>
</protein>